<dbReference type="AlphaFoldDB" id="A0A226DX07"/>
<dbReference type="GO" id="GO:0006888">
    <property type="term" value="P:endoplasmic reticulum to Golgi vesicle-mediated transport"/>
    <property type="evidence" value="ECO:0007669"/>
    <property type="project" value="TreeGrafter"/>
</dbReference>
<protein>
    <submittedName>
        <fullName evidence="8">VIP36-like protein</fullName>
    </submittedName>
</protein>
<accession>A0A226DX07</accession>
<dbReference type="PROSITE" id="PS51328">
    <property type="entry name" value="L_LECTIN_LIKE"/>
    <property type="match status" value="1"/>
</dbReference>
<dbReference type="STRING" id="158441.A0A226DX07"/>
<dbReference type="GO" id="GO:0005789">
    <property type="term" value="C:endoplasmic reticulum membrane"/>
    <property type="evidence" value="ECO:0007669"/>
    <property type="project" value="TreeGrafter"/>
</dbReference>
<keyword evidence="5 6" id="KW-0472">Membrane</keyword>
<dbReference type="InterPro" id="IPR051136">
    <property type="entry name" value="Intracellular_Lectin-GPT"/>
</dbReference>
<dbReference type="GO" id="GO:0000139">
    <property type="term" value="C:Golgi membrane"/>
    <property type="evidence" value="ECO:0007669"/>
    <property type="project" value="TreeGrafter"/>
</dbReference>
<proteinExistence type="predicted"/>
<dbReference type="SUPFAM" id="SSF49899">
    <property type="entry name" value="Concanavalin A-like lectins/glucanases"/>
    <property type="match status" value="1"/>
</dbReference>
<dbReference type="EMBL" id="LNIX01000010">
    <property type="protein sequence ID" value="OXA49548.1"/>
    <property type="molecule type" value="Genomic_DNA"/>
</dbReference>
<dbReference type="OrthoDB" id="270293at2759"/>
<dbReference type="Gene3D" id="2.60.120.200">
    <property type="match status" value="1"/>
</dbReference>
<dbReference type="PANTHER" id="PTHR12223:SF45">
    <property type="entry name" value="RE50040P"/>
    <property type="match status" value="1"/>
</dbReference>
<dbReference type="GO" id="GO:0005793">
    <property type="term" value="C:endoplasmic reticulum-Golgi intermediate compartment"/>
    <property type="evidence" value="ECO:0007669"/>
    <property type="project" value="TreeGrafter"/>
</dbReference>
<reference evidence="8 9" key="1">
    <citation type="submission" date="2015-12" db="EMBL/GenBank/DDBJ databases">
        <title>The genome of Folsomia candida.</title>
        <authorList>
            <person name="Faddeeva A."/>
            <person name="Derks M.F."/>
            <person name="Anvar Y."/>
            <person name="Smit S."/>
            <person name="Van Straalen N."/>
            <person name="Roelofs D."/>
        </authorList>
    </citation>
    <scope>NUCLEOTIDE SEQUENCE [LARGE SCALE GENOMIC DNA]</scope>
    <source>
        <strain evidence="8 9">VU population</strain>
        <tissue evidence="8">Whole body</tissue>
    </source>
</reference>
<evidence type="ECO:0000256" key="3">
    <source>
        <dbReference type="ARBA" id="ARBA00022729"/>
    </source>
</evidence>
<evidence type="ECO:0000256" key="2">
    <source>
        <dbReference type="ARBA" id="ARBA00022692"/>
    </source>
</evidence>
<feature type="transmembrane region" description="Helical" evidence="6">
    <location>
        <begin position="297"/>
        <end position="322"/>
    </location>
</feature>
<dbReference type="GO" id="GO:0030134">
    <property type="term" value="C:COPII-coated ER to Golgi transport vesicle"/>
    <property type="evidence" value="ECO:0007669"/>
    <property type="project" value="TreeGrafter"/>
</dbReference>
<sequence>MLECSEILTKLVLIAFVLTFSLSYTLAQFFSMDYKESAHREQHSLFKPYTDLGHWDGFGAAVITPEYIRLTPDLKSQQGAIWNNKRVDMRSWGVHINFKIHGKGAVNQAGDGIAFWYVKERMIPGPVFGSKDYFSGLGVFIDTYGNHLFQSGSSRSEQHDSHEHPYISIIVNNGSQKYNHDDDGGSQNLGGCSVKVRNKNVTQILVRYDNDMVTILRDVDGKGLFDICAQVDGIELPTGYYFGISAATGDLSDNHDIFFVQTYEANNYEMRVHSIHASRDGIIPSARRDRPKEEEGGAWSVIRIMLALMGVTLIAACGYGLVAVTSNKPKGT</sequence>
<keyword evidence="4 6" id="KW-1133">Transmembrane helix</keyword>
<dbReference type="InterPro" id="IPR005052">
    <property type="entry name" value="Lectin_leg"/>
</dbReference>
<evidence type="ECO:0000256" key="4">
    <source>
        <dbReference type="ARBA" id="ARBA00022989"/>
    </source>
</evidence>
<organism evidence="8 9">
    <name type="scientific">Folsomia candida</name>
    <name type="common">Springtail</name>
    <dbReference type="NCBI Taxonomy" id="158441"/>
    <lineage>
        <taxon>Eukaryota</taxon>
        <taxon>Metazoa</taxon>
        <taxon>Ecdysozoa</taxon>
        <taxon>Arthropoda</taxon>
        <taxon>Hexapoda</taxon>
        <taxon>Collembola</taxon>
        <taxon>Entomobryomorpha</taxon>
        <taxon>Isotomoidea</taxon>
        <taxon>Isotomidae</taxon>
        <taxon>Proisotominae</taxon>
        <taxon>Folsomia</taxon>
    </lineage>
</organism>
<keyword evidence="9" id="KW-1185">Reference proteome</keyword>
<keyword evidence="2 6" id="KW-0812">Transmembrane</keyword>
<evidence type="ECO:0000256" key="6">
    <source>
        <dbReference type="SAM" id="Phobius"/>
    </source>
</evidence>
<keyword evidence="3" id="KW-0732">Signal</keyword>
<feature type="domain" description="L-type lectin-like" evidence="7">
    <location>
        <begin position="32"/>
        <end position="265"/>
    </location>
</feature>
<comment type="caution">
    <text evidence="8">The sequence shown here is derived from an EMBL/GenBank/DDBJ whole genome shotgun (WGS) entry which is preliminary data.</text>
</comment>
<evidence type="ECO:0000256" key="5">
    <source>
        <dbReference type="ARBA" id="ARBA00023136"/>
    </source>
</evidence>
<gene>
    <name evidence="8" type="ORF">Fcan01_15954</name>
</gene>
<dbReference type="PANTHER" id="PTHR12223">
    <property type="entry name" value="VESICULAR MANNOSE-BINDING LECTIN"/>
    <property type="match status" value="1"/>
</dbReference>
<evidence type="ECO:0000313" key="8">
    <source>
        <dbReference type="EMBL" id="OXA49548.1"/>
    </source>
</evidence>
<dbReference type="Pfam" id="PF03388">
    <property type="entry name" value="Lectin_leg-like"/>
    <property type="match status" value="1"/>
</dbReference>
<comment type="subcellular location">
    <subcellularLocation>
        <location evidence="1">Membrane</location>
        <topology evidence="1">Single-pass type I membrane protein</topology>
    </subcellularLocation>
</comment>
<evidence type="ECO:0000256" key="1">
    <source>
        <dbReference type="ARBA" id="ARBA00004479"/>
    </source>
</evidence>
<name>A0A226DX07_FOLCA</name>
<evidence type="ECO:0000313" key="9">
    <source>
        <dbReference type="Proteomes" id="UP000198287"/>
    </source>
</evidence>
<dbReference type="InterPro" id="IPR013320">
    <property type="entry name" value="ConA-like_dom_sf"/>
</dbReference>
<dbReference type="Proteomes" id="UP000198287">
    <property type="component" value="Unassembled WGS sequence"/>
</dbReference>
<evidence type="ECO:0000259" key="7">
    <source>
        <dbReference type="PROSITE" id="PS51328"/>
    </source>
</evidence>
<dbReference type="GO" id="GO:0005537">
    <property type="term" value="F:D-mannose binding"/>
    <property type="evidence" value="ECO:0007669"/>
    <property type="project" value="TreeGrafter"/>
</dbReference>